<dbReference type="EMBL" id="CAUI01000005">
    <property type="protein sequence ID" value="CCU78381.1"/>
    <property type="molecule type" value="Genomic_DNA"/>
</dbReference>
<dbReference type="InParanoid" id="M5DZ06"/>
<proteinExistence type="predicted"/>
<gene>
    <name evidence="1" type="ORF">HSACCH_00579</name>
</gene>
<protein>
    <submittedName>
        <fullName evidence="1">Uncharacterized protein</fullName>
    </submittedName>
</protein>
<organism evidence="1 2">
    <name type="scientific">Halanaerobium saccharolyticum subsp. saccharolyticum DSM 6643</name>
    <dbReference type="NCBI Taxonomy" id="1293054"/>
    <lineage>
        <taxon>Bacteria</taxon>
        <taxon>Bacillati</taxon>
        <taxon>Bacillota</taxon>
        <taxon>Clostridia</taxon>
        <taxon>Halanaerobiales</taxon>
        <taxon>Halanaerobiaceae</taxon>
        <taxon>Halanaerobium</taxon>
    </lineage>
</organism>
<evidence type="ECO:0000313" key="2">
    <source>
        <dbReference type="Proteomes" id="UP000012063"/>
    </source>
</evidence>
<accession>M5DZ06</accession>
<sequence length="44" mass="5021">MIFGFNSQPPTKGTAIRTDDEGFEVRKQFQFSAPNKGDCNWKLL</sequence>
<comment type="caution">
    <text evidence="1">The sequence shown here is derived from an EMBL/GenBank/DDBJ whole genome shotgun (WGS) entry which is preliminary data.</text>
</comment>
<keyword evidence="2" id="KW-1185">Reference proteome</keyword>
<dbReference type="Proteomes" id="UP000012063">
    <property type="component" value="Unassembled WGS sequence"/>
</dbReference>
<dbReference type="AlphaFoldDB" id="M5DZ06"/>
<name>M5DZ06_9FIRM</name>
<evidence type="ECO:0000313" key="1">
    <source>
        <dbReference type="EMBL" id="CCU78381.1"/>
    </source>
</evidence>
<reference evidence="2" key="1">
    <citation type="journal article" date="2013" name="Genome Announc.">
        <title>Genome Sequence of Halanaerobium saccharolyticum subsp. saccharolyticum Strain DSM 6643T, a Halophilic Hydrogen-Producing Bacterium.</title>
        <authorList>
            <person name="Kivisto A."/>
            <person name="Larjo A."/>
            <person name="Ciranna A."/>
            <person name="Santala V."/>
            <person name="Roos C."/>
            <person name="Karp M."/>
        </authorList>
    </citation>
    <scope>NUCLEOTIDE SEQUENCE [LARGE SCALE GENOMIC DNA]</scope>
    <source>
        <strain evidence="2">DSM 6643</strain>
    </source>
</reference>